<keyword evidence="13" id="KW-1185">Reference proteome</keyword>
<dbReference type="OrthoDB" id="20086at2759"/>
<dbReference type="GO" id="GO:0005737">
    <property type="term" value="C:cytoplasm"/>
    <property type="evidence" value="ECO:0007669"/>
    <property type="project" value="UniProtKB-SubCell"/>
</dbReference>
<sequence length="253" mass="27334">MHLQPIDNTEIEPFTIAMDPDPRLNPAMEAQQDPFDDVWGSAPGSPTVVALDAPAGAHPSDMPRLQAEHTTAGYREGVTAAKATSIQAGFDEGFSLGAEIGSLAGQLLGLLEGIAHALDDGGQGDEAVAKDARRALDEAKAELKTDSIFTPAFWNTDGTWKFHVEKSSSSGDEEILFSDVARAHPLIQKWTKAVDAEIERWGIELNAIGDAEDHERQPSPERVPSSAVPQTKKALDWSTSLKDARTKDRCSFY</sequence>
<dbReference type="InParanoid" id="A0A7J6IXL9"/>
<feature type="region of interest" description="Disordered" evidence="10">
    <location>
        <begin position="209"/>
        <end position="234"/>
    </location>
</feature>
<dbReference type="GeneID" id="43621410"/>
<evidence type="ECO:0000256" key="6">
    <source>
        <dbReference type="ARBA" id="ARBA00017286"/>
    </source>
</evidence>
<evidence type="ECO:0000256" key="10">
    <source>
        <dbReference type="SAM" id="MobiDB-lite"/>
    </source>
</evidence>
<evidence type="ECO:0000313" key="13">
    <source>
        <dbReference type="Proteomes" id="UP000011096"/>
    </source>
</evidence>
<evidence type="ECO:0000256" key="9">
    <source>
        <dbReference type="ARBA" id="ARBA00023242"/>
    </source>
</evidence>
<evidence type="ECO:0000256" key="1">
    <source>
        <dbReference type="ARBA" id="ARBA00003836"/>
    </source>
</evidence>
<dbReference type="EMBL" id="ANPB02000006">
    <property type="protein sequence ID" value="KAF4481529.1"/>
    <property type="molecule type" value="Genomic_DNA"/>
</dbReference>
<evidence type="ECO:0000256" key="5">
    <source>
        <dbReference type="ARBA" id="ARBA00011427"/>
    </source>
</evidence>
<dbReference type="PANTHER" id="PTHR18829:SF0">
    <property type="entry name" value="PROTEIN YAE1 HOMOLOG"/>
    <property type="match status" value="1"/>
</dbReference>
<dbReference type="GO" id="GO:0005634">
    <property type="term" value="C:nucleus"/>
    <property type="evidence" value="ECO:0007669"/>
    <property type="project" value="UniProtKB-SubCell"/>
</dbReference>
<evidence type="ECO:0000256" key="2">
    <source>
        <dbReference type="ARBA" id="ARBA00004123"/>
    </source>
</evidence>
<proteinExistence type="inferred from homology"/>
<name>A0A7J6IXL9_COLFN</name>
<reference evidence="12 13" key="1">
    <citation type="submission" date="2012-08" db="EMBL/GenBank/DDBJ databases">
        <authorList>
            <person name="Gan P.H.P."/>
            <person name="Ikeda K."/>
            <person name="Irieda H."/>
            <person name="Narusaka M."/>
            <person name="O'Connell R.J."/>
            <person name="Narusaka Y."/>
            <person name="Takano Y."/>
            <person name="Kubo Y."/>
            <person name="Shirasu K."/>
        </authorList>
    </citation>
    <scope>NUCLEOTIDE SEQUENCE [LARGE SCALE GENOMIC DNA]</scope>
    <source>
        <strain evidence="12 13">Nara gc5</strain>
    </source>
</reference>
<comment type="subunit">
    <text evidence="5">May form a complex with LTO1.</text>
</comment>
<comment type="similarity">
    <text evidence="4">Belongs to the YAE1 family.</text>
</comment>
<comment type="subcellular location">
    <subcellularLocation>
        <location evidence="3">Cytoplasm</location>
    </subcellularLocation>
    <subcellularLocation>
        <location evidence="2">Nucleus</location>
    </subcellularLocation>
</comment>
<evidence type="ECO:0000313" key="12">
    <source>
        <dbReference type="EMBL" id="KAF4481529.1"/>
    </source>
</evidence>
<evidence type="ECO:0000256" key="3">
    <source>
        <dbReference type="ARBA" id="ARBA00004496"/>
    </source>
</evidence>
<dbReference type="RefSeq" id="XP_031892674.2">
    <property type="nucleotide sequence ID" value="XM_032037434.2"/>
</dbReference>
<comment type="caution">
    <text evidence="12">The sequence shown here is derived from an EMBL/GenBank/DDBJ whole genome shotgun (WGS) entry which is preliminary data.</text>
</comment>
<dbReference type="InterPro" id="IPR019191">
    <property type="entry name" value="Essential_protein_Yae1_N"/>
</dbReference>
<evidence type="ECO:0000259" key="11">
    <source>
        <dbReference type="Pfam" id="PF09811"/>
    </source>
</evidence>
<organism evidence="12 13">
    <name type="scientific">Colletotrichum fructicola (strain Nara gc5)</name>
    <name type="common">Anthracnose fungus</name>
    <name type="synonym">Colletotrichum gloeosporioides (strain Nara gc5)</name>
    <dbReference type="NCBI Taxonomy" id="1213859"/>
    <lineage>
        <taxon>Eukaryota</taxon>
        <taxon>Fungi</taxon>
        <taxon>Dikarya</taxon>
        <taxon>Ascomycota</taxon>
        <taxon>Pezizomycotina</taxon>
        <taxon>Sordariomycetes</taxon>
        <taxon>Hypocreomycetidae</taxon>
        <taxon>Glomerellales</taxon>
        <taxon>Glomerellaceae</taxon>
        <taxon>Colletotrichum</taxon>
        <taxon>Colletotrichum gloeosporioides species complex</taxon>
    </lineage>
</organism>
<reference evidence="12 13" key="2">
    <citation type="submission" date="2020-04" db="EMBL/GenBank/DDBJ databases">
        <title>Genome sequencing and assembly of multiple isolates from the Colletotrichum gloeosporioides species complex.</title>
        <authorList>
            <person name="Gan P."/>
            <person name="Shirasu K."/>
        </authorList>
    </citation>
    <scope>NUCLEOTIDE SEQUENCE [LARGE SCALE GENOMIC DNA]</scope>
    <source>
        <strain evidence="12 13">Nara gc5</strain>
    </source>
</reference>
<dbReference type="Pfam" id="PF09811">
    <property type="entry name" value="Yae1_N"/>
    <property type="match status" value="1"/>
</dbReference>
<dbReference type="AlphaFoldDB" id="A0A7J6IXL9"/>
<gene>
    <name evidence="12" type="primary">yae1</name>
    <name evidence="12" type="ORF">CGGC5_v010997</name>
</gene>
<dbReference type="PANTHER" id="PTHR18829">
    <property type="entry name" value="PROTEIN YAE1 HOMOLOG"/>
    <property type="match status" value="1"/>
</dbReference>
<dbReference type="InterPro" id="IPR038881">
    <property type="entry name" value="Yae1-like"/>
</dbReference>
<keyword evidence="9" id="KW-0539">Nucleus</keyword>
<evidence type="ECO:0000256" key="8">
    <source>
        <dbReference type="ARBA" id="ARBA00022490"/>
    </source>
</evidence>
<dbReference type="Proteomes" id="UP000011096">
    <property type="component" value="Unassembled WGS sequence"/>
</dbReference>
<evidence type="ECO:0000256" key="7">
    <source>
        <dbReference type="ARBA" id="ARBA00018400"/>
    </source>
</evidence>
<protein>
    <recommendedName>
        <fullName evidence="7">Protein YAE1</fullName>
    </recommendedName>
    <alternativeName>
        <fullName evidence="6">Protein yae1</fullName>
    </alternativeName>
</protein>
<feature type="domain" description="Essential protein Yae1 N-terminal" evidence="11">
    <location>
        <begin position="73"/>
        <end position="111"/>
    </location>
</feature>
<evidence type="ECO:0000256" key="4">
    <source>
        <dbReference type="ARBA" id="ARBA00007096"/>
    </source>
</evidence>
<comment type="function">
    <text evidence="1">The complex LTO1:YAE1 may function as a target specific adapter that probably recruits apo-RPLI1 to the cytosolic iron-sulfur protein assembly (CIA) complex machinery. May be required for biogenesis of the large ribosomal subunit and initiation of translation.</text>
</comment>
<keyword evidence="8" id="KW-0963">Cytoplasm</keyword>
<accession>A0A7J6IXL9</accession>